<gene>
    <name evidence="3" type="ORF">OM074_20665</name>
</gene>
<feature type="domain" description="DUF5916" evidence="2">
    <location>
        <begin position="240"/>
        <end position="812"/>
    </location>
</feature>
<dbReference type="RefSeq" id="WP_301202590.1">
    <property type="nucleotide sequence ID" value="NZ_JAPDPI010000083.1"/>
</dbReference>
<evidence type="ECO:0000256" key="1">
    <source>
        <dbReference type="SAM" id="SignalP"/>
    </source>
</evidence>
<dbReference type="Gene3D" id="2.60.40.1190">
    <property type="match status" value="1"/>
</dbReference>
<dbReference type="Pfam" id="PF19313">
    <property type="entry name" value="DUF5916"/>
    <property type="match status" value="1"/>
</dbReference>
<proteinExistence type="predicted"/>
<name>A0AAE3MHP6_9BACT</name>
<organism evidence="3 4">
    <name type="scientific">Plebeiibacterium marinum</name>
    <dbReference type="NCBI Taxonomy" id="2992111"/>
    <lineage>
        <taxon>Bacteria</taxon>
        <taxon>Pseudomonadati</taxon>
        <taxon>Bacteroidota</taxon>
        <taxon>Bacteroidia</taxon>
        <taxon>Marinilabiliales</taxon>
        <taxon>Marinilabiliaceae</taxon>
        <taxon>Plebeiibacterium</taxon>
    </lineage>
</organism>
<reference evidence="3" key="1">
    <citation type="submission" date="2022-10" db="EMBL/GenBank/DDBJ databases">
        <authorList>
            <person name="Yu W.X."/>
        </authorList>
    </citation>
    <scope>NUCLEOTIDE SEQUENCE</scope>
    <source>
        <strain evidence="3">D04</strain>
    </source>
</reference>
<feature type="signal peptide" evidence="1">
    <location>
        <begin position="1"/>
        <end position="29"/>
    </location>
</feature>
<evidence type="ECO:0000313" key="3">
    <source>
        <dbReference type="EMBL" id="MCW3808048.1"/>
    </source>
</evidence>
<evidence type="ECO:0000313" key="4">
    <source>
        <dbReference type="Proteomes" id="UP001207408"/>
    </source>
</evidence>
<dbReference type="InterPro" id="IPR045670">
    <property type="entry name" value="DUF5916"/>
</dbReference>
<dbReference type="EMBL" id="JAPDPI010000083">
    <property type="protein sequence ID" value="MCW3808048.1"/>
    <property type="molecule type" value="Genomic_DNA"/>
</dbReference>
<keyword evidence="4" id="KW-1185">Reference proteome</keyword>
<dbReference type="AlphaFoldDB" id="A0AAE3MHP6"/>
<dbReference type="CDD" id="cd09618">
    <property type="entry name" value="CBM9_like_2"/>
    <property type="match status" value="1"/>
</dbReference>
<dbReference type="SUPFAM" id="SSF49344">
    <property type="entry name" value="CBD9-like"/>
    <property type="match status" value="1"/>
</dbReference>
<accession>A0AAE3MHP6</accession>
<protein>
    <submittedName>
        <fullName evidence="3">Carbohydrate binding family 9 domain-containing protein</fullName>
    </submittedName>
</protein>
<sequence>MKLLTYNTGSILTAILLITNVLFTTSSFAQVTKKTYTTTKIQTAPKIDGNLDDSIWQNKAVATGFTQTIPYNGRPATQKTEVKIVYTNEAIYLGAMLYDSSPDSILMGLGKRDAEDDAILSDLFIVEFNPYNDDQLLNAFKLSASGVQIDERVTYGNWDKSWDAVWYSATSINDSGWIAEIKIPYAALRIPQKEEQIWGMHLWRCIKRNEEWASWNFVNEKEESTVHQAGILQGIENIEPPVRLSFTPYISSYVDKNGYTQNTTYSFKGGLDVKYGLNESYTLDMMLIPDFGQVQSDDAVLNLTSVETYYDEKRSFFTEGTELFSKADIFYSRRIGGIPSNFDSAYSNIGTNQIVSNNPIETQIINATKVSGRNTNGLAVGVLNAVTANTHAELRDTLQNTTSKVLTQPLTNYNVLVIDQSLKNNSTISFINTNAAYYNSNYVANVTGTDFKFANKQNTYALFGKGALSQLYSSTTDLGYYYDVSIRKTNGNFKFALNQRTVSDTYNPTNLGYLANNNEIQNTLTLSYDFIEPFGRILSWYNSISFYNSQLYKPNQYAAFEINEESHITFRNYLSLSIYMGGTPIKKYDFYEPRVSGWKYEEPTACYLGSSMQTDAKRRLSLFLHAAHWQAFEYNKITQEMTIRPTLRANNKFILALQFDATSQKNAFGYVGQNAQSDSIYFGRRDVNYIASTLEANYIFSNKASLSMRARHYWTTVAYKQFYLLNTDGTMNDNIQNFTTSNTNYNNVSIDVIYTWQFAPGSELSFMWKNNIDHYINTIDYNYLHNLKNIWNASQFNTFSLKIKYYLDYNYLVRNH</sequence>
<evidence type="ECO:0000259" key="2">
    <source>
        <dbReference type="Pfam" id="PF19313"/>
    </source>
</evidence>
<dbReference type="Proteomes" id="UP001207408">
    <property type="component" value="Unassembled WGS sequence"/>
</dbReference>
<feature type="chain" id="PRO_5042243984" evidence="1">
    <location>
        <begin position="30"/>
        <end position="816"/>
    </location>
</feature>
<keyword evidence="1" id="KW-0732">Signal</keyword>
<comment type="caution">
    <text evidence="3">The sequence shown here is derived from an EMBL/GenBank/DDBJ whole genome shotgun (WGS) entry which is preliminary data.</text>
</comment>